<dbReference type="InterPro" id="IPR007914">
    <property type="entry name" value="UPF0193"/>
</dbReference>
<dbReference type="Proteomes" id="UP000440578">
    <property type="component" value="Unassembled WGS sequence"/>
</dbReference>
<accession>A0A6A4WE56</accession>
<dbReference type="PANTHER" id="PTHR28348">
    <property type="entry name" value="UPF0193 PROTEIN EVG1"/>
    <property type="match status" value="1"/>
</dbReference>
<dbReference type="Pfam" id="PF05250">
    <property type="entry name" value="UPF0193"/>
    <property type="match status" value="1"/>
</dbReference>
<feature type="compositionally biased region" description="Polar residues" evidence="1">
    <location>
        <begin position="201"/>
        <end position="211"/>
    </location>
</feature>
<name>A0A6A4WE56_AMPAM</name>
<proteinExistence type="predicted"/>
<evidence type="ECO:0000313" key="2">
    <source>
        <dbReference type="EMBL" id="KAF0303469.1"/>
    </source>
</evidence>
<feature type="compositionally biased region" description="Basic and acidic residues" evidence="1">
    <location>
        <begin position="107"/>
        <end position="118"/>
    </location>
</feature>
<feature type="compositionally biased region" description="Basic and acidic residues" evidence="1">
    <location>
        <begin position="85"/>
        <end position="97"/>
    </location>
</feature>
<feature type="region of interest" description="Disordered" evidence="1">
    <location>
        <begin position="46"/>
        <end position="150"/>
    </location>
</feature>
<gene>
    <name evidence="2" type="primary">EVG1</name>
    <name evidence="2" type="ORF">FJT64_024544</name>
</gene>
<comment type="caution">
    <text evidence="2">The sequence shown here is derived from an EMBL/GenBank/DDBJ whole genome shotgun (WGS) entry which is preliminary data.</text>
</comment>
<dbReference type="PANTHER" id="PTHR28348:SF1">
    <property type="entry name" value="UPF0193 PROTEIN EVG1"/>
    <property type="match status" value="1"/>
</dbReference>
<sequence length="211" mass="24042">MAGPPPRSIDAGIFNVARPSYSASTLQLVKLLMEETRVPKQQQRLFEQSLRSGQPLPAPARRGPRGGRRPVALSVHKTDNGGGRRTRDTIARLENEHGSPPAYRPRPGRDRDAERERLAYVMTHGRQQPGEDMSPSEEPERTPPQEDRFEELWQEVEERRQFLAEMRQLGRGEQYEPIIRGEVARLVQEMEELQKQEANGDGQQSSRDGNE</sequence>
<keyword evidence="3" id="KW-1185">Reference proteome</keyword>
<dbReference type="EMBL" id="VIIS01000942">
    <property type="protein sequence ID" value="KAF0303469.1"/>
    <property type="molecule type" value="Genomic_DNA"/>
</dbReference>
<evidence type="ECO:0000313" key="3">
    <source>
        <dbReference type="Proteomes" id="UP000440578"/>
    </source>
</evidence>
<reference evidence="2 3" key="1">
    <citation type="submission" date="2019-07" db="EMBL/GenBank/DDBJ databases">
        <title>Draft genome assembly of a fouling barnacle, Amphibalanus amphitrite (Darwin, 1854): The first reference genome for Thecostraca.</title>
        <authorList>
            <person name="Kim W."/>
        </authorList>
    </citation>
    <scope>NUCLEOTIDE SEQUENCE [LARGE SCALE GENOMIC DNA]</scope>
    <source>
        <strain evidence="2">SNU_AA5</strain>
        <tissue evidence="2">Soma without cirri and trophi</tissue>
    </source>
</reference>
<organism evidence="2 3">
    <name type="scientific">Amphibalanus amphitrite</name>
    <name type="common">Striped barnacle</name>
    <name type="synonym">Balanus amphitrite</name>
    <dbReference type="NCBI Taxonomy" id="1232801"/>
    <lineage>
        <taxon>Eukaryota</taxon>
        <taxon>Metazoa</taxon>
        <taxon>Ecdysozoa</taxon>
        <taxon>Arthropoda</taxon>
        <taxon>Crustacea</taxon>
        <taxon>Multicrustacea</taxon>
        <taxon>Cirripedia</taxon>
        <taxon>Thoracica</taxon>
        <taxon>Thoracicalcarea</taxon>
        <taxon>Balanomorpha</taxon>
        <taxon>Balanoidea</taxon>
        <taxon>Balanidae</taxon>
        <taxon>Amphibalaninae</taxon>
        <taxon>Amphibalanus</taxon>
    </lineage>
</organism>
<feature type="compositionally biased region" description="Basic and acidic residues" evidence="1">
    <location>
        <begin position="138"/>
        <end position="150"/>
    </location>
</feature>
<evidence type="ECO:0000256" key="1">
    <source>
        <dbReference type="SAM" id="MobiDB-lite"/>
    </source>
</evidence>
<dbReference type="AlphaFoldDB" id="A0A6A4WE56"/>
<protein>
    <submittedName>
        <fullName evidence="2">UPF0193 protein EVG1</fullName>
    </submittedName>
</protein>
<feature type="region of interest" description="Disordered" evidence="1">
    <location>
        <begin position="190"/>
        <end position="211"/>
    </location>
</feature>
<dbReference type="OrthoDB" id="10262032at2759"/>